<evidence type="ECO:0000256" key="1">
    <source>
        <dbReference type="SAM" id="Phobius"/>
    </source>
</evidence>
<dbReference type="InterPro" id="IPR021309">
    <property type="entry name" value="YgaP-like_TM"/>
</dbReference>
<feature type="transmembrane region" description="Helical" evidence="1">
    <location>
        <begin position="12"/>
        <end position="34"/>
    </location>
</feature>
<reference evidence="3 4" key="1">
    <citation type="submission" date="2016-10" db="EMBL/GenBank/DDBJ databases">
        <title>Genome sequence of Planktotalea frisia SH6-1.</title>
        <authorList>
            <person name="Poehlein A."/>
            <person name="Bakenhus I."/>
            <person name="Voget S."/>
            <person name="Brinkhoff T."/>
            <person name="Simon M."/>
        </authorList>
    </citation>
    <scope>NUCLEOTIDE SEQUENCE [LARGE SCALE GENOMIC DNA]</scope>
    <source>
        <strain evidence="3 4">SH6-1</strain>
    </source>
</reference>
<proteinExistence type="predicted"/>
<dbReference type="OrthoDB" id="9804804at2"/>
<dbReference type="Proteomes" id="UP000184514">
    <property type="component" value="Unassembled WGS sequence"/>
</dbReference>
<dbReference type="AlphaFoldDB" id="A0A1L9P206"/>
<protein>
    <recommendedName>
        <fullName evidence="2">Inner membrane protein YgaP-like transmembrane domain-containing protein</fullName>
    </recommendedName>
</protein>
<organism evidence="3 4">
    <name type="scientific">Planktotalea frisia</name>
    <dbReference type="NCBI Taxonomy" id="696762"/>
    <lineage>
        <taxon>Bacteria</taxon>
        <taxon>Pseudomonadati</taxon>
        <taxon>Pseudomonadota</taxon>
        <taxon>Alphaproteobacteria</taxon>
        <taxon>Rhodobacterales</taxon>
        <taxon>Paracoccaceae</taxon>
        <taxon>Planktotalea</taxon>
    </lineage>
</organism>
<accession>A0A1L9P206</accession>
<dbReference type="RefSeq" id="WP_072628903.1">
    <property type="nucleotide sequence ID" value="NZ_JABBAN010000013.1"/>
</dbReference>
<dbReference type="EMBL" id="MLCB01000015">
    <property type="protein sequence ID" value="OJI95557.1"/>
    <property type="molecule type" value="Genomic_DNA"/>
</dbReference>
<dbReference type="Pfam" id="PF11127">
    <property type="entry name" value="YgaP-like_TM"/>
    <property type="match status" value="1"/>
</dbReference>
<gene>
    <name evidence="3" type="ORF">PFRI_01890</name>
</gene>
<name>A0A1L9P206_9RHOB</name>
<evidence type="ECO:0000259" key="2">
    <source>
        <dbReference type="Pfam" id="PF11127"/>
    </source>
</evidence>
<comment type="caution">
    <text evidence="3">The sequence shown here is derived from an EMBL/GenBank/DDBJ whole genome shotgun (WGS) entry which is preliminary data.</text>
</comment>
<keyword evidence="1" id="KW-0472">Membrane</keyword>
<keyword evidence="1" id="KW-0812">Transmembrane</keyword>
<sequence>MKTNVGTIDRILRTALGIVLLYLAFFSGMQFFAAAPLFKYGAAAVGLVMLATSSLKMCPIYSILGLKTCKDC</sequence>
<keyword evidence="4" id="KW-1185">Reference proteome</keyword>
<feature type="transmembrane region" description="Helical" evidence="1">
    <location>
        <begin position="40"/>
        <end position="64"/>
    </location>
</feature>
<dbReference type="STRING" id="696762.PFRI_01890"/>
<evidence type="ECO:0000313" key="4">
    <source>
        <dbReference type="Proteomes" id="UP000184514"/>
    </source>
</evidence>
<feature type="domain" description="Inner membrane protein YgaP-like transmembrane" evidence="2">
    <location>
        <begin position="1"/>
        <end position="71"/>
    </location>
</feature>
<evidence type="ECO:0000313" key="3">
    <source>
        <dbReference type="EMBL" id="OJI95557.1"/>
    </source>
</evidence>
<keyword evidence="1" id="KW-1133">Transmembrane helix</keyword>